<dbReference type="OrthoDB" id="6543050at2"/>
<comment type="caution">
    <text evidence="2">The sequence shown here is derived from an EMBL/GenBank/DDBJ whole genome shotgun (WGS) entry which is preliminary data.</text>
</comment>
<name>A0A4R3YNB0_9GAMM</name>
<accession>A0A4R3YNB0</accession>
<evidence type="ECO:0000259" key="1">
    <source>
        <dbReference type="Pfam" id="PF05099"/>
    </source>
</evidence>
<keyword evidence="3" id="KW-1185">Reference proteome</keyword>
<evidence type="ECO:0000313" key="3">
    <source>
        <dbReference type="Proteomes" id="UP000295719"/>
    </source>
</evidence>
<feature type="domain" description="Co-chaperone DjlA N-terminal" evidence="1">
    <location>
        <begin position="33"/>
        <end position="150"/>
    </location>
</feature>
<dbReference type="InterPro" id="IPR029024">
    <property type="entry name" value="TerB-like"/>
</dbReference>
<dbReference type="RefSeq" id="WP_131866040.1">
    <property type="nucleotide sequence ID" value="NZ_SMCR01000007.1"/>
</dbReference>
<organism evidence="2 3">
    <name type="scientific">Biostraticola tofi</name>
    <dbReference type="NCBI Taxonomy" id="466109"/>
    <lineage>
        <taxon>Bacteria</taxon>
        <taxon>Pseudomonadati</taxon>
        <taxon>Pseudomonadota</taxon>
        <taxon>Gammaproteobacteria</taxon>
        <taxon>Enterobacterales</taxon>
        <taxon>Bruguierivoracaceae</taxon>
        <taxon>Biostraticola</taxon>
    </lineage>
</organism>
<dbReference type="Gene3D" id="1.10.3680.10">
    <property type="entry name" value="TerB-like"/>
    <property type="match status" value="1"/>
</dbReference>
<dbReference type="InterPro" id="IPR007791">
    <property type="entry name" value="DjlA_N"/>
</dbReference>
<dbReference type="Pfam" id="PF05099">
    <property type="entry name" value="TerB"/>
    <property type="match status" value="1"/>
</dbReference>
<dbReference type="CDD" id="cd07176">
    <property type="entry name" value="terB"/>
    <property type="match status" value="1"/>
</dbReference>
<proteinExistence type="predicted"/>
<gene>
    <name evidence="2" type="ORF">EDC52_10766</name>
</gene>
<sequence length="151" mass="16484">MSFFNKVKTAFEGGRTELKNQVGRFKNRKFMEGTVAVCAAIAMSSNGAGAEEKQKMMAFIKSSPELGVFDTHDVIDFFNKLTANFDFDKDIGKGEAMKFILRLKDQPDAAQLALRVGIAVAKSDGDFDSAEQATAREICLALGLSPADYQL</sequence>
<dbReference type="Proteomes" id="UP000295719">
    <property type="component" value="Unassembled WGS sequence"/>
</dbReference>
<reference evidence="2 3" key="1">
    <citation type="submission" date="2019-03" db="EMBL/GenBank/DDBJ databases">
        <title>Genomic Encyclopedia of Type Strains, Phase IV (KMG-IV): sequencing the most valuable type-strain genomes for metagenomic binning, comparative biology and taxonomic classification.</title>
        <authorList>
            <person name="Goeker M."/>
        </authorList>
    </citation>
    <scope>NUCLEOTIDE SEQUENCE [LARGE SCALE GENOMIC DNA]</scope>
    <source>
        <strain evidence="2 3">DSM 19580</strain>
    </source>
</reference>
<dbReference type="AlphaFoldDB" id="A0A4R3YNB0"/>
<dbReference type="EMBL" id="SMCR01000007">
    <property type="protein sequence ID" value="TCV94325.1"/>
    <property type="molecule type" value="Genomic_DNA"/>
</dbReference>
<dbReference type="SUPFAM" id="SSF158682">
    <property type="entry name" value="TerB-like"/>
    <property type="match status" value="1"/>
</dbReference>
<evidence type="ECO:0000313" key="2">
    <source>
        <dbReference type="EMBL" id="TCV94325.1"/>
    </source>
</evidence>
<protein>
    <submittedName>
        <fullName evidence="2">Tellurite resistance protein TerB</fullName>
    </submittedName>
</protein>